<sequence length="165" mass="18753">SFSIHALLKSLSLSLPKHSTSFPFPLYISSFLSYQCCSNTLMHLPSPSSHYHCVKTHKTHQNMDVVCFGFGFSFRRLFLGALLSLGIMCFMFLTISTMNLQTKRTILVPMNVNVISKHLKLVGIKRHVLHSNSKLVYVSKRRVPNGPDPIHNRRAAKYRQPPNQA</sequence>
<dbReference type="AlphaFoldDB" id="A0A9D5BGD9"/>
<dbReference type="EMBL" id="JAMSHJ010000001">
    <property type="protein sequence ID" value="KAI5443152.1"/>
    <property type="molecule type" value="Genomic_DNA"/>
</dbReference>
<feature type="transmembrane region" description="Helical" evidence="2">
    <location>
        <begin position="78"/>
        <end position="100"/>
    </location>
</feature>
<proteinExistence type="predicted"/>
<evidence type="ECO:0000313" key="3">
    <source>
        <dbReference type="EMBL" id="KAI5443152.1"/>
    </source>
</evidence>
<dbReference type="Gramene" id="Psat01G0198800-T1">
    <property type="protein sequence ID" value="KAI5443152.1"/>
    <property type="gene ID" value="KIW84_011988"/>
</dbReference>
<accession>A0A9D5BGD9</accession>
<dbReference type="Proteomes" id="UP001058974">
    <property type="component" value="Chromosome 1"/>
</dbReference>
<evidence type="ECO:0000256" key="1">
    <source>
        <dbReference type="SAM" id="MobiDB-lite"/>
    </source>
</evidence>
<organism evidence="3 4">
    <name type="scientific">Pisum sativum</name>
    <name type="common">Garden pea</name>
    <name type="synonym">Lathyrus oleraceus</name>
    <dbReference type="NCBI Taxonomy" id="3888"/>
    <lineage>
        <taxon>Eukaryota</taxon>
        <taxon>Viridiplantae</taxon>
        <taxon>Streptophyta</taxon>
        <taxon>Embryophyta</taxon>
        <taxon>Tracheophyta</taxon>
        <taxon>Spermatophyta</taxon>
        <taxon>Magnoliopsida</taxon>
        <taxon>eudicotyledons</taxon>
        <taxon>Gunneridae</taxon>
        <taxon>Pentapetalae</taxon>
        <taxon>rosids</taxon>
        <taxon>fabids</taxon>
        <taxon>Fabales</taxon>
        <taxon>Fabaceae</taxon>
        <taxon>Papilionoideae</taxon>
        <taxon>50 kb inversion clade</taxon>
        <taxon>NPAAA clade</taxon>
        <taxon>Hologalegina</taxon>
        <taxon>IRL clade</taxon>
        <taxon>Fabeae</taxon>
        <taxon>Lathyrus</taxon>
    </lineage>
</organism>
<reference evidence="3 4" key="1">
    <citation type="journal article" date="2022" name="Nat. Genet.">
        <title>Improved pea reference genome and pan-genome highlight genomic features and evolutionary characteristics.</title>
        <authorList>
            <person name="Yang T."/>
            <person name="Liu R."/>
            <person name="Luo Y."/>
            <person name="Hu S."/>
            <person name="Wang D."/>
            <person name="Wang C."/>
            <person name="Pandey M.K."/>
            <person name="Ge S."/>
            <person name="Xu Q."/>
            <person name="Li N."/>
            <person name="Li G."/>
            <person name="Huang Y."/>
            <person name="Saxena R.K."/>
            <person name="Ji Y."/>
            <person name="Li M."/>
            <person name="Yan X."/>
            <person name="He Y."/>
            <person name="Liu Y."/>
            <person name="Wang X."/>
            <person name="Xiang C."/>
            <person name="Varshney R.K."/>
            <person name="Ding H."/>
            <person name="Gao S."/>
            <person name="Zong X."/>
        </authorList>
    </citation>
    <scope>NUCLEOTIDE SEQUENCE [LARGE SCALE GENOMIC DNA]</scope>
    <source>
        <strain evidence="3 4">cv. Zhongwan 6</strain>
    </source>
</reference>
<keyword evidence="2" id="KW-0812">Transmembrane</keyword>
<gene>
    <name evidence="3" type="ORF">KIW84_011988</name>
</gene>
<name>A0A9D5BGD9_PEA</name>
<dbReference type="PANTHER" id="PTHR34277:SF18">
    <property type="entry name" value="CLAVATA3_ESR (CLE)-RELATED PROTEIN 25"/>
    <property type="match status" value="1"/>
</dbReference>
<evidence type="ECO:0000313" key="4">
    <source>
        <dbReference type="Proteomes" id="UP001058974"/>
    </source>
</evidence>
<dbReference type="InterPro" id="IPR039316">
    <property type="entry name" value="CLE25/26"/>
</dbReference>
<protein>
    <recommendedName>
        <fullName evidence="5">CLAVATA3/ESR (CLE)-related protein 25</fullName>
    </recommendedName>
</protein>
<feature type="region of interest" description="Disordered" evidence="1">
    <location>
        <begin position="141"/>
        <end position="165"/>
    </location>
</feature>
<keyword evidence="2" id="KW-1133">Transmembrane helix</keyword>
<evidence type="ECO:0008006" key="5">
    <source>
        <dbReference type="Google" id="ProtNLM"/>
    </source>
</evidence>
<dbReference type="PANTHER" id="PTHR34277">
    <property type="entry name" value="CLAVATA3/ESR (CLE)-RELATED PROTEIN 26"/>
    <property type="match status" value="1"/>
</dbReference>
<comment type="caution">
    <text evidence="3">The sequence shown here is derived from an EMBL/GenBank/DDBJ whole genome shotgun (WGS) entry which is preliminary data.</text>
</comment>
<feature type="non-terminal residue" evidence="3">
    <location>
        <position position="1"/>
    </location>
</feature>
<keyword evidence="2" id="KW-0472">Membrane</keyword>
<keyword evidence="4" id="KW-1185">Reference proteome</keyword>
<evidence type="ECO:0000256" key="2">
    <source>
        <dbReference type="SAM" id="Phobius"/>
    </source>
</evidence>